<dbReference type="Gene3D" id="3.90.1300.10">
    <property type="entry name" value="Amidase signature (AS) domain"/>
    <property type="match status" value="1"/>
</dbReference>
<dbReference type="InterPro" id="IPR000120">
    <property type="entry name" value="Amidase"/>
</dbReference>
<evidence type="ECO:0000313" key="3">
    <source>
        <dbReference type="EMBL" id="SLN13980.1"/>
    </source>
</evidence>
<keyword evidence="4" id="KW-1185">Reference proteome</keyword>
<name>A0A1X6Y932_9RHOB</name>
<dbReference type="GO" id="GO:0016874">
    <property type="term" value="F:ligase activity"/>
    <property type="evidence" value="ECO:0007669"/>
    <property type="project" value="UniProtKB-KW"/>
</dbReference>
<dbReference type="Proteomes" id="UP000193061">
    <property type="component" value="Unassembled WGS sequence"/>
</dbReference>
<dbReference type="PANTHER" id="PTHR11895">
    <property type="entry name" value="TRANSAMIDASE"/>
    <property type="match status" value="1"/>
</dbReference>
<dbReference type="PANTHER" id="PTHR11895:SF7">
    <property type="entry name" value="GLUTAMYL-TRNA(GLN) AMIDOTRANSFERASE SUBUNIT A, MITOCHONDRIAL"/>
    <property type="match status" value="1"/>
</dbReference>
<dbReference type="RefSeq" id="WP_085803786.1">
    <property type="nucleotide sequence ID" value="NZ_FWFX01000001.1"/>
</dbReference>
<dbReference type="AlphaFoldDB" id="A0A1X6Y932"/>
<dbReference type="InterPro" id="IPR036928">
    <property type="entry name" value="AS_sf"/>
</dbReference>
<evidence type="ECO:0000313" key="4">
    <source>
        <dbReference type="Proteomes" id="UP000193061"/>
    </source>
</evidence>
<keyword evidence="3" id="KW-0808">Transferase</keyword>
<evidence type="ECO:0000259" key="2">
    <source>
        <dbReference type="Pfam" id="PF01425"/>
    </source>
</evidence>
<gene>
    <name evidence="3" type="primary">gatA_1</name>
    <name evidence="3" type="ORF">ROA7450_00239</name>
</gene>
<keyword evidence="3" id="KW-0436">Ligase</keyword>
<evidence type="ECO:0000256" key="1">
    <source>
        <dbReference type="ARBA" id="ARBA00009199"/>
    </source>
</evidence>
<protein>
    <submittedName>
        <fullName evidence="3">Glutamyl-tRNA(Gln) amidotransferase subunit A</fullName>
        <ecNumber evidence="3">6.3.5.-</ecNumber>
    </submittedName>
</protein>
<dbReference type="EMBL" id="FWFX01000001">
    <property type="protein sequence ID" value="SLN13980.1"/>
    <property type="molecule type" value="Genomic_DNA"/>
</dbReference>
<dbReference type="NCBIfam" id="NF005687">
    <property type="entry name" value="PRK07487.1"/>
    <property type="match status" value="1"/>
</dbReference>
<sequence length="464" mass="49741">MSHEFWRWSATQLTTALRIREISVQEVVQAHLDRIDAVNGKVNAITLTLAEQALDAAKAADNTARDLPALHGLPITVKENIDVLGTPTTNGLVSRKDLYPTKDAPIIRHLKQAGAIIVGRTNMPDFGMRWHTDNDLHGPTLNPWNGKRTPGGSSGGEAAAIATGMSPLGIGNDMGGSTRQPAVNCGIAGLRPTTGRVSWVTSTIYDYSPTYYDQIAAVNGPMARSVRDLRLALGILSQSDPSDPLWVPASTPPAPQNGANRVGLVRDPSGEGIAPGVAKALTDAANLLTQAGYMVEDIEAPLMEEADRTIQQFYETETTGLADMLALFSQDAKTVLLSALGDGKPNAVTYRNAIAERHRIAVEWSVLMDRYPLILGPVSTLEPFEVGYDISSPNAMQCLIRSFRLTELCNLLGLPSVALPAALMNGLPQGVQIIGRRFDEDRCFTAAQAIEEGLALPIPIDPIS</sequence>
<organism evidence="3 4">
    <name type="scientific">Roseovarius albus</name>
    <dbReference type="NCBI Taxonomy" id="1247867"/>
    <lineage>
        <taxon>Bacteria</taxon>
        <taxon>Pseudomonadati</taxon>
        <taxon>Pseudomonadota</taxon>
        <taxon>Alphaproteobacteria</taxon>
        <taxon>Rhodobacterales</taxon>
        <taxon>Roseobacteraceae</taxon>
        <taxon>Roseovarius</taxon>
    </lineage>
</organism>
<comment type="similarity">
    <text evidence="1">Belongs to the amidase family.</text>
</comment>
<dbReference type="InterPro" id="IPR023631">
    <property type="entry name" value="Amidase_dom"/>
</dbReference>
<dbReference type="EC" id="6.3.5.-" evidence="3"/>
<dbReference type="OrthoDB" id="9777859at2"/>
<reference evidence="3 4" key="1">
    <citation type="submission" date="2017-03" db="EMBL/GenBank/DDBJ databases">
        <authorList>
            <person name="Afonso C.L."/>
            <person name="Miller P.J."/>
            <person name="Scott M.A."/>
            <person name="Spackman E."/>
            <person name="Goraichik I."/>
            <person name="Dimitrov K.M."/>
            <person name="Suarez D.L."/>
            <person name="Swayne D.E."/>
        </authorList>
    </citation>
    <scope>NUCLEOTIDE SEQUENCE [LARGE SCALE GENOMIC DNA]</scope>
    <source>
        <strain evidence="3 4">CECT 7450</strain>
    </source>
</reference>
<accession>A0A1X6Y932</accession>
<feature type="domain" description="Amidase" evidence="2">
    <location>
        <begin position="26"/>
        <end position="443"/>
    </location>
</feature>
<dbReference type="Pfam" id="PF01425">
    <property type="entry name" value="Amidase"/>
    <property type="match status" value="1"/>
</dbReference>
<dbReference type="SUPFAM" id="SSF75304">
    <property type="entry name" value="Amidase signature (AS) enzymes"/>
    <property type="match status" value="1"/>
</dbReference>
<dbReference type="GO" id="GO:0016740">
    <property type="term" value="F:transferase activity"/>
    <property type="evidence" value="ECO:0007669"/>
    <property type="project" value="UniProtKB-KW"/>
</dbReference>
<proteinExistence type="inferred from homology"/>